<sequence length="82" mass="9140">MERGSWCELVVLTINEKAHICGLSCYQEPRLLCVSFYVSSPSGRCFAETSNFLFLLVLSLHRPIMIGGLAGVELASEMYLTH</sequence>
<accession>A0A376WX67</accession>
<organism evidence="1 2">
    <name type="scientific">Escherichia coli</name>
    <dbReference type="NCBI Taxonomy" id="562"/>
    <lineage>
        <taxon>Bacteria</taxon>
        <taxon>Pseudomonadati</taxon>
        <taxon>Pseudomonadota</taxon>
        <taxon>Gammaproteobacteria</taxon>
        <taxon>Enterobacterales</taxon>
        <taxon>Enterobacteriaceae</taxon>
        <taxon>Escherichia</taxon>
    </lineage>
</organism>
<protein>
    <submittedName>
        <fullName evidence="1">Uncharacterized protein</fullName>
    </submittedName>
</protein>
<evidence type="ECO:0000313" key="2">
    <source>
        <dbReference type="Proteomes" id="UP000254503"/>
    </source>
</evidence>
<reference evidence="1 2" key="1">
    <citation type="submission" date="2018-06" db="EMBL/GenBank/DDBJ databases">
        <authorList>
            <consortium name="Pathogen Informatics"/>
            <person name="Doyle S."/>
        </authorList>
    </citation>
    <scope>NUCLEOTIDE SEQUENCE [LARGE SCALE GENOMIC DNA]</scope>
    <source>
        <strain evidence="1 2">NCTC9045</strain>
    </source>
</reference>
<dbReference type="AlphaFoldDB" id="A0A376WX67"/>
<name>A0A376WX67_ECOLX</name>
<dbReference type="Proteomes" id="UP000254503">
    <property type="component" value="Unassembled WGS sequence"/>
</dbReference>
<gene>
    <name evidence="1" type="ORF">NCTC9045_01376</name>
</gene>
<proteinExistence type="predicted"/>
<evidence type="ECO:0000313" key="1">
    <source>
        <dbReference type="EMBL" id="STJ53530.1"/>
    </source>
</evidence>
<dbReference type="EMBL" id="UGDD01000002">
    <property type="protein sequence ID" value="STJ53530.1"/>
    <property type="molecule type" value="Genomic_DNA"/>
</dbReference>